<sequence length="94" mass="11335">MDEKWEILSKFWVENLAMLPLYVKEIIMLNYSVKILNRRWKRTEIDRVKKAKLTANWQYCGKFVPGELEDGRADDEIGDDGELERLEREMNKRE</sequence>
<feature type="region of interest" description="Disordered" evidence="1">
    <location>
        <begin position="70"/>
        <end position="94"/>
    </location>
</feature>
<proteinExistence type="predicted"/>
<evidence type="ECO:0000256" key="1">
    <source>
        <dbReference type="SAM" id="MobiDB-lite"/>
    </source>
</evidence>
<reference evidence="2" key="3">
    <citation type="submission" date="2023-07" db="EMBL/GenBank/DDBJ databases">
        <title>An improved reference 1 genome and first organelle genomes of Quercus suber.</title>
        <authorList>
            <consortium name="Genosuber Consortium"/>
            <person name="Usie A."/>
            <person name="Serra O."/>
            <person name="Barros P."/>
        </authorList>
    </citation>
    <scope>NUCLEOTIDE SEQUENCE</scope>
    <source>
        <strain evidence="2">HL8</strain>
        <tissue evidence="2">Leaves</tissue>
    </source>
</reference>
<reference evidence="2" key="1">
    <citation type="submission" date="2017-12" db="EMBL/GenBank/DDBJ databases">
        <authorList>
            <person name="Barbosa P."/>
            <person name="Usie A."/>
            <person name="Ramos A.M."/>
        </authorList>
    </citation>
    <scope>NUCLEOTIDE SEQUENCE</scope>
    <source>
        <strain evidence="2">HL8</strain>
        <tissue evidence="2">Leaves</tissue>
    </source>
</reference>
<comment type="caution">
    <text evidence="2">The sequence shown here is derived from an EMBL/GenBank/DDBJ whole genome shotgun (WGS) entry which is preliminary data.</text>
</comment>
<protein>
    <submittedName>
        <fullName evidence="2">Uncharacterized protein</fullName>
    </submittedName>
</protein>
<dbReference type="AlphaFoldDB" id="A0AAW0M7U5"/>
<gene>
    <name evidence="2" type="ORF">CFP56_006899</name>
</gene>
<dbReference type="EMBL" id="PKMF04000013">
    <property type="protein sequence ID" value="KAK7859373.1"/>
    <property type="molecule type" value="Genomic_DNA"/>
</dbReference>
<evidence type="ECO:0000313" key="2">
    <source>
        <dbReference type="EMBL" id="KAK7859373.1"/>
    </source>
</evidence>
<reference evidence="2" key="2">
    <citation type="journal article" date="2018" name="Sci. Data">
        <title>The draft genome sequence of cork oak.</title>
        <authorList>
            <person name="Ramos A.M."/>
            <person name="Usie A."/>
            <person name="Barbosa P."/>
            <person name="Barros P.M."/>
            <person name="Capote T."/>
            <person name="Chaves I."/>
            <person name="Simoes F."/>
            <person name="Abreu I."/>
            <person name="Carrasquinho I."/>
            <person name="Faro C."/>
            <person name="Guimaraes J.B."/>
            <person name="Mendonca D."/>
            <person name="Nobrega F."/>
            <person name="Rodrigues L."/>
            <person name="Saibo N.J.M."/>
            <person name="Varela M.C."/>
            <person name="Egas C."/>
            <person name="Matos J."/>
            <person name="Miguel C.M."/>
            <person name="Oliveira M.M."/>
            <person name="Ricardo C.P."/>
            <person name="Goncalves S."/>
        </authorList>
    </citation>
    <scope>NUCLEOTIDE SEQUENCE [LARGE SCALE GENOMIC DNA]</scope>
    <source>
        <strain evidence="2">HL8</strain>
    </source>
</reference>
<organism evidence="2">
    <name type="scientific">Quercus suber</name>
    <name type="common">Cork oak</name>
    <dbReference type="NCBI Taxonomy" id="58331"/>
    <lineage>
        <taxon>Eukaryota</taxon>
        <taxon>Viridiplantae</taxon>
        <taxon>Streptophyta</taxon>
        <taxon>Embryophyta</taxon>
        <taxon>Tracheophyta</taxon>
        <taxon>Spermatophyta</taxon>
        <taxon>Magnoliopsida</taxon>
        <taxon>eudicotyledons</taxon>
        <taxon>Gunneridae</taxon>
        <taxon>Pentapetalae</taxon>
        <taxon>rosids</taxon>
        <taxon>fabids</taxon>
        <taxon>Fagales</taxon>
        <taxon>Fagaceae</taxon>
        <taxon>Quercus</taxon>
    </lineage>
</organism>
<feature type="compositionally biased region" description="Basic and acidic residues" evidence="1">
    <location>
        <begin position="83"/>
        <end position="94"/>
    </location>
</feature>
<name>A0AAW0M7U5_QUESU</name>
<accession>A0AAW0M7U5</accession>